<feature type="transmembrane region" description="Helical" evidence="1">
    <location>
        <begin position="110"/>
        <end position="132"/>
    </location>
</feature>
<evidence type="ECO:0000313" key="2">
    <source>
        <dbReference type="EMBL" id="MCA2016415.1"/>
    </source>
</evidence>
<comment type="caution">
    <text evidence="2">The sequence shown here is derived from an EMBL/GenBank/DDBJ whole genome shotgun (WGS) entry which is preliminary data.</text>
</comment>
<feature type="transmembrane region" description="Helical" evidence="1">
    <location>
        <begin position="12"/>
        <end position="32"/>
    </location>
</feature>
<keyword evidence="1" id="KW-0472">Membrane</keyword>
<organism evidence="2 3">
    <name type="scientific">Vibrio tritonius</name>
    <dbReference type="NCBI Taxonomy" id="1435069"/>
    <lineage>
        <taxon>Bacteria</taxon>
        <taxon>Pseudomonadati</taxon>
        <taxon>Pseudomonadota</taxon>
        <taxon>Gammaproteobacteria</taxon>
        <taxon>Vibrionales</taxon>
        <taxon>Vibrionaceae</taxon>
        <taxon>Vibrio</taxon>
    </lineage>
</organism>
<evidence type="ECO:0000256" key="1">
    <source>
        <dbReference type="SAM" id="Phobius"/>
    </source>
</evidence>
<dbReference type="Proteomes" id="UP001199044">
    <property type="component" value="Unassembled WGS sequence"/>
</dbReference>
<protein>
    <submittedName>
        <fullName evidence="2">DUF2975 domain-containing protein</fullName>
    </submittedName>
</protein>
<proteinExistence type="predicted"/>
<dbReference type="EMBL" id="JAIWIU010000058">
    <property type="protein sequence ID" value="MCA2016415.1"/>
    <property type="molecule type" value="Genomic_DNA"/>
</dbReference>
<dbReference type="InterPro" id="IPR021354">
    <property type="entry name" value="DUF2975"/>
</dbReference>
<feature type="transmembrane region" description="Helical" evidence="1">
    <location>
        <begin position="152"/>
        <end position="168"/>
    </location>
</feature>
<feature type="transmembrane region" description="Helical" evidence="1">
    <location>
        <begin position="65"/>
        <end position="90"/>
    </location>
</feature>
<dbReference type="Pfam" id="PF11188">
    <property type="entry name" value="DUF2975"/>
    <property type="match status" value="1"/>
</dbReference>
<gene>
    <name evidence="2" type="ORF">LDJ79_09855</name>
</gene>
<evidence type="ECO:0000313" key="3">
    <source>
        <dbReference type="Proteomes" id="UP001199044"/>
    </source>
</evidence>
<keyword evidence="3" id="KW-1185">Reference proteome</keyword>
<dbReference type="RefSeq" id="WP_225250451.1">
    <property type="nucleotide sequence ID" value="NZ_JAIWIU010000058.1"/>
</dbReference>
<sequence>MQNVQKLSRYVRAICKLFFIIIPLITCYAWLIGGTDYDFISKADFVTFSIDTSPYTTQPLTYDTKIYLCIITLLKDCIYLYALMILMHLFKNYERCEIFSLENVKYYQKLSYSVFYWILGETLYNTLSAVILTLNNGKGVHSISFEFDSSQITALVLGLVVLIISHVMKEGYLLSDENQLTI</sequence>
<keyword evidence="1" id="KW-1133">Transmembrane helix</keyword>
<accession>A0ABS7YQ81</accession>
<name>A0ABS7YQ81_9VIBR</name>
<reference evidence="3" key="1">
    <citation type="submission" date="2023-07" db="EMBL/GenBank/DDBJ databases">
        <title>Molecular identification of indigenous halophilic bacteria isolated from red sea cost, biodegradation of synthetic dyes and assessment of degraded metabolite toxicity.</title>
        <authorList>
            <person name="Chaieb K."/>
            <person name="Altayb H.N."/>
        </authorList>
    </citation>
    <scope>NUCLEOTIDE SEQUENCE [LARGE SCALE GENOMIC DNA]</scope>
    <source>
        <strain evidence="3">K20</strain>
    </source>
</reference>
<keyword evidence="1" id="KW-0812">Transmembrane</keyword>